<sequence>MKLPVRDNIASLIPYPPGKPLEELEREYGITGSIKLASNENALGPSPKAVAAVTDSLKNLHRYPDGSCYYLAQALAEKIGVSPNQLVFGNGSNEVIQLLIAAFLAPGEEVITSQPTFLVYQKAVQAQGGVNRVVPLVDMHHDLDEIARQINEKTRLIFLDNPNNPCATVFSNESFAAFLDKVPDQVIVALDEAYVDFVEPSLRLDARDFLKHRVPVVALRTFSKAYGLAGLRVGYGLMHADIADYLHRVRQPFNVNLPAQAGALAALSDDEHYEKTIAFTREGISWLSREVEKLGCHAFPSQTNFFLIDVKADGKKLYEALLHQGVIVRPMNAYGYPTYIRITVGLPAENQRFIKALTTALGEVERV</sequence>
<comment type="catalytic activity">
    <reaction evidence="8 9">
        <text>L-histidinol phosphate + 2-oxoglutarate = 3-(imidazol-4-yl)-2-oxopropyl phosphate + L-glutamate</text>
        <dbReference type="Rhea" id="RHEA:23744"/>
        <dbReference type="ChEBI" id="CHEBI:16810"/>
        <dbReference type="ChEBI" id="CHEBI:29985"/>
        <dbReference type="ChEBI" id="CHEBI:57766"/>
        <dbReference type="ChEBI" id="CHEBI:57980"/>
        <dbReference type="EC" id="2.6.1.9"/>
    </reaction>
</comment>
<evidence type="ECO:0000313" key="11">
    <source>
        <dbReference type="EMBL" id="MDG4475562.1"/>
    </source>
</evidence>
<dbReference type="InterPro" id="IPR050106">
    <property type="entry name" value="HistidinolP_aminotransfase"/>
</dbReference>
<dbReference type="GO" id="GO:0030170">
    <property type="term" value="F:pyridoxal phosphate binding"/>
    <property type="evidence" value="ECO:0007669"/>
    <property type="project" value="InterPro"/>
</dbReference>
<dbReference type="InterPro" id="IPR001917">
    <property type="entry name" value="Aminotrans_II_pyridoxalP_BS"/>
</dbReference>
<dbReference type="InterPro" id="IPR004839">
    <property type="entry name" value="Aminotransferase_I/II_large"/>
</dbReference>
<gene>
    <name evidence="9 11" type="primary">hisC</name>
    <name evidence="11" type="ORF">OLX77_05230</name>
</gene>
<reference evidence="11" key="2">
    <citation type="submission" date="2022-10" db="EMBL/GenBank/DDBJ databases">
        <authorList>
            <person name="Aronson H.S."/>
        </authorList>
    </citation>
    <scope>NUCLEOTIDE SEQUENCE</scope>
    <source>
        <strain evidence="11">RS19-109</strain>
    </source>
</reference>
<evidence type="ECO:0000256" key="3">
    <source>
        <dbReference type="ARBA" id="ARBA00007970"/>
    </source>
</evidence>
<evidence type="ECO:0000256" key="7">
    <source>
        <dbReference type="ARBA" id="ARBA00022898"/>
    </source>
</evidence>
<evidence type="ECO:0000256" key="6">
    <source>
        <dbReference type="ARBA" id="ARBA00022679"/>
    </source>
</evidence>
<evidence type="ECO:0000256" key="5">
    <source>
        <dbReference type="ARBA" id="ARBA00022576"/>
    </source>
</evidence>
<comment type="subunit">
    <text evidence="4 9">Homodimer.</text>
</comment>
<evidence type="ECO:0000256" key="8">
    <source>
        <dbReference type="ARBA" id="ARBA00047481"/>
    </source>
</evidence>
<dbReference type="EC" id="2.6.1.9" evidence="9"/>
<reference evidence="11" key="1">
    <citation type="journal article" date="2022" name="bioRxiv">
        <title>Thiovibrio frasassiensisgen. nov., sp. nov., an autotrophic, elemental sulfur disproportionating bacterium isolated from sulfidic karst sediment, and proposal of Thiovibrionaceae fam. nov.</title>
        <authorList>
            <person name="Aronson H."/>
            <person name="Thomas C."/>
            <person name="Bhattacharyya M."/>
            <person name="Eckstein S."/>
            <person name="Jensen S."/>
            <person name="Barco R."/>
            <person name="Macalady J."/>
            <person name="Amend J."/>
        </authorList>
    </citation>
    <scope>NUCLEOTIDE SEQUENCE</scope>
    <source>
        <strain evidence="11">RS19-109</strain>
    </source>
</reference>
<keyword evidence="5 9" id="KW-0032">Aminotransferase</keyword>
<comment type="pathway">
    <text evidence="2 9">Amino-acid biosynthesis; L-histidine biosynthesis; L-histidine from 5-phospho-alpha-D-ribose 1-diphosphate: step 7/9.</text>
</comment>
<dbReference type="HAMAP" id="MF_01023">
    <property type="entry name" value="HisC_aminotrans_2"/>
    <property type="match status" value="1"/>
</dbReference>
<dbReference type="AlphaFoldDB" id="A0A9X4MMP4"/>
<proteinExistence type="inferred from homology"/>
<feature type="domain" description="Aminotransferase class I/classII large" evidence="10">
    <location>
        <begin position="34"/>
        <end position="357"/>
    </location>
</feature>
<dbReference type="SUPFAM" id="SSF53383">
    <property type="entry name" value="PLP-dependent transferases"/>
    <property type="match status" value="1"/>
</dbReference>
<evidence type="ECO:0000259" key="10">
    <source>
        <dbReference type="Pfam" id="PF00155"/>
    </source>
</evidence>
<accession>A0A9X4MMP4</accession>
<dbReference type="NCBIfam" id="TIGR01141">
    <property type="entry name" value="hisC"/>
    <property type="match status" value="1"/>
</dbReference>
<evidence type="ECO:0000256" key="9">
    <source>
        <dbReference type="HAMAP-Rule" id="MF_01023"/>
    </source>
</evidence>
<dbReference type="Proteomes" id="UP001154240">
    <property type="component" value="Unassembled WGS sequence"/>
</dbReference>
<feature type="modified residue" description="N6-(pyridoxal phosphate)lysine" evidence="9">
    <location>
        <position position="224"/>
    </location>
</feature>
<evidence type="ECO:0000256" key="4">
    <source>
        <dbReference type="ARBA" id="ARBA00011738"/>
    </source>
</evidence>
<comment type="caution">
    <text evidence="11">The sequence shown here is derived from an EMBL/GenBank/DDBJ whole genome shotgun (WGS) entry which is preliminary data.</text>
</comment>
<comment type="similarity">
    <text evidence="3 9">Belongs to the class-II pyridoxal-phosphate-dependent aminotransferase family. Histidinol-phosphate aminotransferase subfamily.</text>
</comment>
<evidence type="ECO:0000256" key="1">
    <source>
        <dbReference type="ARBA" id="ARBA00001933"/>
    </source>
</evidence>
<evidence type="ECO:0000313" key="12">
    <source>
        <dbReference type="Proteomes" id="UP001154240"/>
    </source>
</evidence>
<keyword evidence="7 9" id="KW-0663">Pyridoxal phosphate</keyword>
<dbReference type="EMBL" id="JAPHEH010000001">
    <property type="protein sequence ID" value="MDG4475562.1"/>
    <property type="molecule type" value="Genomic_DNA"/>
</dbReference>
<keyword evidence="6 9" id="KW-0808">Transferase</keyword>
<dbReference type="PANTHER" id="PTHR43643">
    <property type="entry name" value="HISTIDINOL-PHOSPHATE AMINOTRANSFERASE 2"/>
    <property type="match status" value="1"/>
</dbReference>
<name>A0A9X4MMP4_9BACT</name>
<dbReference type="InterPro" id="IPR015424">
    <property type="entry name" value="PyrdxlP-dep_Trfase"/>
</dbReference>
<dbReference type="CDD" id="cd00609">
    <property type="entry name" value="AAT_like"/>
    <property type="match status" value="1"/>
</dbReference>
<dbReference type="InterPro" id="IPR015422">
    <property type="entry name" value="PyrdxlP-dep_Trfase_small"/>
</dbReference>
<dbReference type="Gene3D" id="3.40.640.10">
    <property type="entry name" value="Type I PLP-dependent aspartate aminotransferase-like (Major domain)"/>
    <property type="match status" value="1"/>
</dbReference>
<dbReference type="GO" id="GO:0004400">
    <property type="term" value="F:histidinol-phosphate transaminase activity"/>
    <property type="evidence" value="ECO:0007669"/>
    <property type="project" value="UniProtKB-UniRule"/>
</dbReference>
<keyword evidence="12" id="KW-1185">Reference proteome</keyword>
<dbReference type="Pfam" id="PF00155">
    <property type="entry name" value="Aminotran_1_2"/>
    <property type="match status" value="1"/>
</dbReference>
<keyword evidence="9" id="KW-0368">Histidine biosynthesis</keyword>
<dbReference type="PROSITE" id="PS00599">
    <property type="entry name" value="AA_TRANSFER_CLASS_2"/>
    <property type="match status" value="1"/>
</dbReference>
<evidence type="ECO:0000256" key="2">
    <source>
        <dbReference type="ARBA" id="ARBA00005011"/>
    </source>
</evidence>
<organism evidence="11 12">
    <name type="scientific">Thiovibrio frasassiensis</name>
    <dbReference type="NCBI Taxonomy" id="2984131"/>
    <lineage>
        <taxon>Bacteria</taxon>
        <taxon>Pseudomonadati</taxon>
        <taxon>Thermodesulfobacteriota</taxon>
        <taxon>Desulfobulbia</taxon>
        <taxon>Desulfobulbales</taxon>
        <taxon>Thiovibrionaceae</taxon>
        <taxon>Thiovibrio</taxon>
    </lineage>
</organism>
<dbReference type="GO" id="GO:0000105">
    <property type="term" value="P:L-histidine biosynthetic process"/>
    <property type="evidence" value="ECO:0007669"/>
    <property type="project" value="UniProtKB-UniRule"/>
</dbReference>
<dbReference type="InterPro" id="IPR005861">
    <property type="entry name" value="HisP_aminotrans"/>
</dbReference>
<dbReference type="InterPro" id="IPR015421">
    <property type="entry name" value="PyrdxlP-dep_Trfase_major"/>
</dbReference>
<comment type="cofactor">
    <cofactor evidence="1 9">
        <name>pyridoxal 5'-phosphate</name>
        <dbReference type="ChEBI" id="CHEBI:597326"/>
    </cofactor>
</comment>
<protein>
    <recommendedName>
        <fullName evidence="9">Histidinol-phosphate aminotransferase</fullName>
        <ecNumber evidence="9">2.6.1.9</ecNumber>
    </recommendedName>
    <alternativeName>
        <fullName evidence="9">Imidazole acetol-phosphate transaminase</fullName>
    </alternativeName>
</protein>
<dbReference type="RefSeq" id="WP_307632535.1">
    <property type="nucleotide sequence ID" value="NZ_JAPHEH010000001.1"/>
</dbReference>
<dbReference type="Gene3D" id="3.90.1150.10">
    <property type="entry name" value="Aspartate Aminotransferase, domain 1"/>
    <property type="match status" value="1"/>
</dbReference>
<dbReference type="PANTHER" id="PTHR43643:SF3">
    <property type="entry name" value="HISTIDINOL-PHOSPHATE AMINOTRANSFERASE"/>
    <property type="match status" value="1"/>
</dbReference>
<keyword evidence="9" id="KW-0028">Amino-acid biosynthesis</keyword>